<proteinExistence type="inferred from homology"/>
<keyword evidence="10 19" id="KW-0963">Cytoplasm</keyword>
<evidence type="ECO:0000256" key="12">
    <source>
        <dbReference type="ARBA" id="ARBA00022723"/>
    </source>
</evidence>
<feature type="domain" description="3-dehydroquinate synthase N-terminal" evidence="20">
    <location>
        <begin position="91"/>
        <end position="203"/>
    </location>
</feature>
<dbReference type="GO" id="GO:0000166">
    <property type="term" value="F:nucleotide binding"/>
    <property type="evidence" value="ECO:0007669"/>
    <property type="project" value="UniProtKB-KW"/>
</dbReference>
<keyword evidence="18 19" id="KW-0170">Cobalt</keyword>
<keyword evidence="17 19" id="KW-0456">Lyase</keyword>
<accession>A0A8J2BQA6</accession>
<evidence type="ECO:0000256" key="18">
    <source>
        <dbReference type="ARBA" id="ARBA00023285"/>
    </source>
</evidence>
<comment type="catalytic activity">
    <reaction evidence="1 19">
        <text>7-phospho-2-dehydro-3-deoxy-D-arabino-heptonate = 3-dehydroquinate + phosphate</text>
        <dbReference type="Rhea" id="RHEA:21968"/>
        <dbReference type="ChEBI" id="CHEBI:32364"/>
        <dbReference type="ChEBI" id="CHEBI:43474"/>
        <dbReference type="ChEBI" id="CHEBI:58394"/>
        <dbReference type="EC" id="4.2.3.4"/>
    </reaction>
</comment>
<evidence type="ECO:0000256" key="9">
    <source>
        <dbReference type="ARBA" id="ARBA00017684"/>
    </source>
</evidence>
<evidence type="ECO:0000259" key="20">
    <source>
        <dbReference type="Pfam" id="PF01761"/>
    </source>
</evidence>
<dbReference type="InterPro" id="IPR050071">
    <property type="entry name" value="Dehydroquinate_synthase"/>
</dbReference>
<keyword evidence="14 19" id="KW-0862">Zinc</keyword>
<keyword evidence="12 19" id="KW-0479">Metal-binding</keyword>
<dbReference type="PANTHER" id="PTHR43622">
    <property type="entry name" value="3-DEHYDROQUINATE SYNTHASE"/>
    <property type="match status" value="1"/>
</dbReference>
<dbReference type="EC" id="4.2.3.4" evidence="8 19"/>
<dbReference type="PANTHER" id="PTHR43622:SF7">
    <property type="entry name" value="3-DEHYDROQUINATE SYNTHASE, CHLOROPLASTIC"/>
    <property type="match status" value="1"/>
</dbReference>
<evidence type="ECO:0000313" key="22">
    <source>
        <dbReference type="EMBL" id="CAF0689574.1"/>
    </source>
</evidence>
<comment type="caution">
    <text evidence="22">The sequence shown here is derived from an EMBL/GenBank/DDBJ whole genome shotgun (WGS) entry which is preliminary data.</text>
</comment>
<dbReference type="Proteomes" id="UP000663859">
    <property type="component" value="Unassembled WGS sequence"/>
</dbReference>
<evidence type="ECO:0000256" key="1">
    <source>
        <dbReference type="ARBA" id="ARBA00001393"/>
    </source>
</evidence>
<dbReference type="FunFam" id="3.40.50.1970:FF:000007">
    <property type="entry name" value="Pentafunctional AROM polypeptide"/>
    <property type="match status" value="1"/>
</dbReference>
<dbReference type="GO" id="GO:0009073">
    <property type="term" value="P:aromatic amino acid family biosynthetic process"/>
    <property type="evidence" value="ECO:0007669"/>
    <property type="project" value="UniProtKB-KW"/>
</dbReference>
<dbReference type="EMBL" id="CAJNOB010000001">
    <property type="protein sequence ID" value="CAF0689574.1"/>
    <property type="molecule type" value="Genomic_DNA"/>
</dbReference>
<evidence type="ECO:0000256" key="7">
    <source>
        <dbReference type="ARBA" id="ARBA00005412"/>
    </source>
</evidence>
<comment type="similarity">
    <text evidence="7 19">Belongs to the sugar phosphate cyclases superfamily. Dehydroquinate synthase family.</text>
</comment>
<evidence type="ECO:0000256" key="17">
    <source>
        <dbReference type="ARBA" id="ARBA00023239"/>
    </source>
</evidence>
<dbReference type="GO" id="GO:0046872">
    <property type="term" value="F:metal ion binding"/>
    <property type="evidence" value="ECO:0007669"/>
    <property type="project" value="UniProtKB-KW"/>
</dbReference>
<name>A0A8J2BQA6_9BACT</name>
<dbReference type="GO" id="GO:0008652">
    <property type="term" value="P:amino acid biosynthetic process"/>
    <property type="evidence" value="ECO:0007669"/>
    <property type="project" value="UniProtKB-KW"/>
</dbReference>
<dbReference type="CDD" id="cd08195">
    <property type="entry name" value="DHQS"/>
    <property type="match status" value="1"/>
</dbReference>
<dbReference type="NCBIfam" id="TIGR01357">
    <property type="entry name" value="aroB"/>
    <property type="match status" value="1"/>
</dbReference>
<evidence type="ECO:0000256" key="2">
    <source>
        <dbReference type="ARBA" id="ARBA00001911"/>
    </source>
</evidence>
<feature type="binding site" evidence="19">
    <location>
        <begin position="129"/>
        <end position="133"/>
    </location>
    <ligand>
        <name>NAD(+)</name>
        <dbReference type="ChEBI" id="CHEBI:57540"/>
    </ligand>
</feature>
<comment type="subcellular location">
    <subcellularLocation>
        <location evidence="5 19">Cytoplasm</location>
    </subcellularLocation>
</comment>
<organism evidence="22 23">
    <name type="scientific">Candidatus Methylacidithermus pantelleriae</name>
    <dbReference type="NCBI Taxonomy" id="2744239"/>
    <lineage>
        <taxon>Bacteria</taxon>
        <taxon>Pseudomonadati</taxon>
        <taxon>Verrucomicrobiota</taxon>
        <taxon>Methylacidiphilae</taxon>
        <taxon>Methylacidiphilales</taxon>
        <taxon>Methylacidiphilaceae</taxon>
        <taxon>Candidatus Methylacidithermus</taxon>
    </lineage>
</organism>
<evidence type="ECO:0000256" key="3">
    <source>
        <dbReference type="ARBA" id="ARBA00001947"/>
    </source>
</evidence>
<evidence type="ECO:0000256" key="10">
    <source>
        <dbReference type="ARBA" id="ARBA00022490"/>
    </source>
</evidence>
<feature type="binding site" evidence="19">
    <location>
        <position position="208"/>
    </location>
    <ligand>
        <name>Zn(2+)</name>
        <dbReference type="ChEBI" id="CHEBI:29105"/>
    </ligand>
</feature>
<dbReference type="GO" id="GO:0003856">
    <property type="term" value="F:3-dehydroquinate synthase activity"/>
    <property type="evidence" value="ECO:0007669"/>
    <property type="project" value="UniProtKB-UniRule"/>
</dbReference>
<feature type="binding site" evidence="19">
    <location>
        <position position="166"/>
    </location>
    <ligand>
        <name>NAD(+)</name>
        <dbReference type="ChEBI" id="CHEBI:57540"/>
    </ligand>
</feature>
<comment type="cofactor">
    <cofactor evidence="3">
        <name>Zn(2+)</name>
        <dbReference type="ChEBI" id="CHEBI:29105"/>
    </cofactor>
</comment>
<dbReference type="PIRSF" id="PIRSF001455">
    <property type="entry name" value="DHQ_synth"/>
    <property type="match status" value="1"/>
</dbReference>
<dbReference type="InterPro" id="IPR030960">
    <property type="entry name" value="DHQS/DOIS_N"/>
</dbReference>
<dbReference type="HAMAP" id="MF_00110">
    <property type="entry name" value="DHQ_synthase"/>
    <property type="match status" value="1"/>
</dbReference>
<dbReference type="Pfam" id="PF01761">
    <property type="entry name" value="DHQ_synthase"/>
    <property type="match status" value="1"/>
</dbReference>
<feature type="binding site" evidence="19">
    <location>
        <position position="284"/>
    </location>
    <ligand>
        <name>Zn(2+)</name>
        <dbReference type="ChEBI" id="CHEBI:29105"/>
    </ligand>
</feature>
<comment type="cofactor">
    <cofactor evidence="19">
        <name>Co(2+)</name>
        <dbReference type="ChEBI" id="CHEBI:48828"/>
    </cofactor>
    <cofactor evidence="19">
        <name>Zn(2+)</name>
        <dbReference type="ChEBI" id="CHEBI:29105"/>
    </cofactor>
    <text evidence="19">Binds 1 divalent metal cation per subunit. Can use either Co(2+) or Zn(2+).</text>
</comment>
<feature type="domain" description="3-dehydroquinate synthase C-terminal" evidence="21">
    <location>
        <begin position="205"/>
        <end position="344"/>
    </location>
</feature>
<evidence type="ECO:0000256" key="13">
    <source>
        <dbReference type="ARBA" id="ARBA00022741"/>
    </source>
</evidence>
<evidence type="ECO:0000259" key="21">
    <source>
        <dbReference type="Pfam" id="PF24621"/>
    </source>
</evidence>
<dbReference type="AlphaFoldDB" id="A0A8J2BQA6"/>
<gene>
    <name evidence="19 22" type="primary">aroB</name>
    <name evidence="22" type="ORF">MPNT_10267</name>
</gene>
<comment type="pathway">
    <text evidence="6 19">Metabolic intermediate biosynthesis; chorismate biosynthesis; chorismate from D-erythrose 4-phosphate and phosphoenolpyruvate: step 2/7.</text>
</comment>
<dbReference type="UniPathway" id="UPA00053">
    <property type="reaction ID" value="UER00085"/>
</dbReference>
<dbReference type="Gene3D" id="3.40.50.1970">
    <property type="match status" value="1"/>
</dbReference>
<dbReference type="SUPFAM" id="SSF56796">
    <property type="entry name" value="Dehydroquinate synthase-like"/>
    <property type="match status" value="1"/>
</dbReference>
<feature type="binding site" evidence="19">
    <location>
        <begin position="153"/>
        <end position="154"/>
    </location>
    <ligand>
        <name>NAD(+)</name>
        <dbReference type="ChEBI" id="CHEBI:57540"/>
    </ligand>
</feature>
<dbReference type="GO" id="GO:0005737">
    <property type="term" value="C:cytoplasm"/>
    <property type="evidence" value="ECO:0007669"/>
    <property type="project" value="UniProtKB-SubCell"/>
</dbReference>
<keyword evidence="13 19" id="KW-0547">Nucleotide-binding</keyword>
<dbReference type="InterPro" id="IPR016037">
    <property type="entry name" value="DHQ_synth_AroB"/>
</dbReference>
<evidence type="ECO:0000256" key="16">
    <source>
        <dbReference type="ARBA" id="ARBA00023141"/>
    </source>
</evidence>
<evidence type="ECO:0000313" key="23">
    <source>
        <dbReference type="Proteomes" id="UP000663859"/>
    </source>
</evidence>
<evidence type="ECO:0000256" key="5">
    <source>
        <dbReference type="ARBA" id="ARBA00004496"/>
    </source>
</evidence>
<evidence type="ECO:0000256" key="4">
    <source>
        <dbReference type="ARBA" id="ARBA00003485"/>
    </source>
</evidence>
<keyword evidence="15 19" id="KW-0520">NAD</keyword>
<sequence>MDGVIPKLLRWRGRPMDKSDKGVACTVWVDLGKRSYPVRIGVGLRHRLDEELQRIPGCSKVTVVCDETTAALFADDVEKPLQRAGYSVVRVVVPPGELSKSVAQLENLWRRWAQAQLGRDGVVVALGGGVVGDLAGFAASVYLRGVRWVGMPTTLLAMVDSAIGGKTGIDLPEGKNLVGSFYQPCLVLEDLEVLDHLPPREFRSGMAEVIKYGCIADPSILSLASSGHLSREALTELVARCVQIKAQVVEEDEQEKTGKRMILNFGHTLGHAVEAASGYQKLLHGEAVAVGMWGAALLSHWKSGLSAEELDRIYQALVSQGLPRELPGMNREKVQDALLVDKKKRNHTLRWVLLRSLGSPCIRDDVTPQELERVFEFVFPRGTG</sequence>
<keyword evidence="23" id="KW-1185">Reference proteome</keyword>
<dbReference type="InterPro" id="IPR030963">
    <property type="entry name" value="DHQ_synth_fam"/>
</dbReference>
<evidence type="ECO:0000256" key="19">
    <source>
        <dbReference type="HAMAP-Rule" id="MF_00110"/>
    </source>
</evidence>
<dbReference type="InterPro" id="IPR056179">
    <property type="entry name" value="DHQS_C"/>
</dbReference>
<evidence type="ECO:0000256" key="6">
    <source>
        <dbReference type="ARBA" id="ARBA00004661"/>
    </source>
</evidence>
<feature type="binding site" evidence="19">
    <location>
        <position position="267"/>
    </location>
    <ligand>
        <name>Zn(2+)</name>
        <dbReference type="ChEBI" id="CHEBI:29105"/>
    </ligand>
</feature>
<keyword evidence="11 19" id="KW-0028">Amino-acid biosynthesis</keyword>
<comment type="cofactor">
    <cofactor evidence="2 19">
        <name>NAD(+)</name>
        <dbReference type="ChEBI" id="CHEBI:57540"/>
    </cofactor>
</comment>
<keyword evidence="16 19" id="KW-0057">Aromatic amino acid biosynthesis</keyword>
<reference evidence="22" key="1">
    <citation type="submission" date="2021-02" db="EMBL/GenBank/DDBJ databases">
        <authorList>
            <person name="Cremers G."/>
            <person name="Picone N."/>
        </authorList>
    </citation>
    <scope>NUCLEOTIDE SEQUENCE</scope>
    <source>
        <strain evidence="22">PQ17</strain>
    </source>
</reference>
<comment type="function">
    <text evidence="4 19">Catalyzes the conversion of 3-deoxy-D-arabino-heptulosonate 7-phosphate (DAHP) to dehydroquinate (DHQ).</text>
</comment>
<dbReference type="GO" id="GO:0009423">
    <property type="term" value="P:chorismate biosynthetic process"/>
    <property type="evidence" value="ECO:0007669"/>
    <property type="project" value="UniProtKB-UniRule"/>
</dbReference>
<protein>
    <recommendedName>
        <fullName evidence="9 19">3-dehydroquinate synthase</fullName>
        <shortName evidence="19">DHQS</shortName>
        <ecNumber evidence="8 19">4.2.3.4</ecNumber>
    </recommendedName>
</protein>
<evidence type="ECO:0000256" key="14">
    <source>
        <dbReference type="ARBA" id="ARBA00022833"/>
    </source>
</evidence>
<dbReference type="Pfam" id="PF24621">
    <property type="entry name" value="DHQS_C"/>
    <property type="match status" value="1"/>
</dbReference>
<dbReference type="Gene3D" id="1.20.1090.10">
    <property type="entry name" value="Dehydroquinate synthase-like - alpha domain"/>
    <property type="match status" value="1"/>
</dbReference>
<evidence type="ECO:0000256" key="8">
    <source>
        <dbReference type="ARBA" id="ARBA00013031"/>
    </source>
</evidence>
<evidence type="ECO:0000256" key="15">
    <source>
        <dbReference type="ARBA" id="ARBA00023027"/>
    </source>
</evidence>
<evidence type="ECO:0000256" key="11">
    <source>
        <dbReference type="ARBA" id="ARBA00022605"/>
    </source>
</evidence>
<feature type="binding site" evidence="19">
    <location>
        <position position="175"/>
    </location>
    <ligand>
        <name>NAD(+)</name>
        <dbReference type="ChEBI" id="CHEBI:57540"/>
    </ligand>
</feature>
<comment type="caution">
    <text evidence="19">Lacks conserved residue(s) required for the propagation of feature annotation.</text>
</comment>